<dbReference type="PANTHER" id="PTHR33119">
    <property type="entry name" value="IFI3P"/>
    <property type="match status" value="1"/>
</dbReference>
<dbReference type="Pfam" id="PF14033">
    <property type="entry name" value="DUF4246"/>
    <property type="match status" value="1"/>
</dbReference>
<evidence type="ECO:0000259" key="2">
    <source>
        <dbReference type="Pfam" id="PF21666"/>
    </source>
</evidence>
<sequence>MVPGYGLPVTHKVRRYGERAPFLFGLEQDWQAPTLTHREVWALGFVESITNKKDWWRKVLDPEISLKWKREMLEMPDPDRERRGGFSETMADAILTELVKKAEIYDDTGLIPVMDYGACVIKSDSLLDEGLRNALITAVAPLENVPESLQDWHPGSDGKVLDLVHPSLWPLVYGLSRIVPDKRIPLHDALNYCGSGLIIPKPERPDLRPPGSMYRNYSGNRAISDRFQWLPCDVDLTGDKPRIDSYINNLHPVRHADLYQVIEKFIERSLPAWDIVHQSPLGDFDIMRVESLDGIKYKCSTPGVCEGWCGPFRRPGRPHPDDANARDNYVEDERLDEEWFEQTHELIFPEPKTNVDDLVTLSVDDVKESGFFNDAKRIQVIVKLANIHLTPDKPSYDGGSWHVEGQYNEHITATALYYYDSENITDSYLSFRTAADRENLTSDFNHEQGEFEPIERIFDIKAWREKLQTIGSVLTRQSRALFFPNVYQHRVSPFELVDKTRPGHRKILALFLVDPQVPIISTANVPPQQQDWWMEKTGEVNALSALPSEIRQMVQKNVDFPINEQVAKEIRKELMEERTVIKKEADSRMARHEWSFCEH</sequence>
<dbReference type="PANTHER" id="PTHR33119:SF1">
    <property type="entry name" value="FE2OG DIOXYGENASE DOMAIN-CONTAINING PROTEIN"/>
    <property type="match status" value="1"/>
</dbReference>
<dbReference type="InterPro" id="IPR049192">
    <property type="entry name" value="DUF4246_C"/>
</dbReference>
<accession>A0A9P9IKW4</accession>
<proteinExistence type="predicted"/>
<dbReference type="Pfam" id="PF21666">
    <property type="entry name" value="DUF4246_N"/>
    <property type="match status" value="1"/>
</dbReference>
<dbReference type="AlphaFoldDB" id="A0A9P9IKW4"/>
<name>A0A9P9IKW4_9HYPO</name>
<comment type="caution">
    <text evidence="3">The sequence shown here is derived from an EMBL/GenBank/DDBJ whole genome shotgun (WGS) entry which is preliminary data.</text>
</comment>
<dbReference type="InterPro" id="IPR049207">
    <property type="entry name" value="DUF4246_N"/>
</dbReference>
<dbReference type="InterPro" id="IPR025340">
    <property type="entry name" value="DUF4246"/>
</dbReference>
<evidence type="ECO:0000313" key="3">
    <source>
        <dbReference type="EMBL" id="KAH7123079.1"/>
    </source>
</evidence>
<keyword evidence="4" id="KW-1185">Reference proteome</keyword>
<organism evidence="3 4">
    <name type="scientific">Dactylonectria macrodidyma</name>
    <dbReference type="NCBI Taxonomy" id="307937"/>
    <lineage>
        <taxon>Eukaryota</taxon>
        <taxon>Fungi</taxon>
        <taxon>Dikarya</taxon>
        <taxon>Ascomycota</taxon>
        <taxon>Pezizomycotina</taxon>
        <taxon>Sordariomycetes</taxon>
        <taxon>Hypocreomycetidae</taxon>
        <taxon>Hypocreales</taxon>
        <taxon>Nectriaceae</taxon>
        <taxon>Dactylonectria</taxon>
    </lineage>
</organism>
<feature type="domain" description="DUF4246" evidence="2">
    <location>
        <begin position="2"/>
        <end position="71"/>
    </location>
</feature>
<dbReference type="EMBL" id="JAGMUV010000023">
    <property type="protein sequence ID" value="KAH7123079.1"/>
    <property type="molecule type" value="Genomic_DNA"/>
</dbReference>
<dbReference type="OrthoDB" id="415532at2759"/>
<reference evidence="3" key="1">
    <citation type="journal article" date="2021" name="Nat. Commun.">
        <title>Genetic determinants of endophytism in the Arabidopsis root mycobiome.</title>
        <authorList>
            <person name="Mesny F."/>
            <person name="Miyauchi S."/>
            <person name="Thiergart T."/>
            <person name="Pickel B."/>
            <person name="Atanasova L."/>
            <person name="Karlsson M."/>
            <person name="Huettel B."/>
            <person name="Barry K.W."/>
            <person name="Haridas S."/>
            <person name="Chen C."/>
            <person name="Bauer D."/>
            <person name="Andreopoulos W."/>
            <person name="Pangilinan J."/>
            <person name="LaButti K."/>
            <person name="Riley R."/>
            <person name="Lipzen A."/>
            <person name="Clum A."/>
            <person name="Drula E."/>
            <person name="Henrissat B."/>
            <person name="Kohler A."/>
            <person name="Grigoriev I.V."/>
            <person name="Martin F.M."/>
            <person name="Hacquard S."/>
        </authorList>
    </citation>
    <scope>NUCLEOTIDE SEQUENCE</scope>
    <source>
        <strain evidence="3">MPI-CAGE-AT-0147</strain>
    </source>
</reference>
<gene>
    <name evidence="3" type="ORF">EDB81DRAFT_665445</name>
</gene>
<evidence type="ECO:0000259" key="1">
    <source>
        <dbReference type="Pfam" id="PF14033"/>
    </source>
</evidence>
<dbReference type="Proteomes" id="UP000738349">
    <property type="component" value="Unassembled WGS sequence"/>
</dbReference>
<protein>
    <submittedName>
        <fullName evidence="3">Uncharacterized protein</fullName>
    </submittedName>
</protein>
<feature type="domain" description="DUF4246" evidence="1">
    <location>
        <begin position="88"/>
        <end position="535"/>
    </location>
</feature>
<evidence type="ECO:0000313" key="4">
    <source>
        <dbReference type="Proteomes" id="UP000738349"/>
    </source>
</evidence>